<sequence length="309" mass="34089">MTGVPGVPRILTAAEKVAKAAVAPFRAQYRVIRGREEPLEAAREAYARQAEGMAAGADAVASLETIEHTMEERAGGRLLGSEAEGALADIHSISDALGPGVSAAYLTAVAQFIRTGNFRDLDPTVAIVAAQIARERDRLWSRGRPLTEAEFNLIPNNKARSNAFLGVRVLSRRQVPGELSIPKLAFAHFETTTAICLIDVIVFNGPIPGTNEVNDKHKWAHELQHVLQYQRLGLIRFVREWLAGALGPRSEATCGTSYIEIDADIWACSIYPDAEPAYIPYCGWTLPQPALMPPRRNWPFRVPKLRFWR</sequence>
<dbReference type="EMBL" id="JAMGBD010000001">
    <property type="protein sequence ID" value="MCL6684099.1"/>
    <property type="molecule type" value="Genomic_DNA"/>
</dbReference>
<proteinExistence type="predicted"/>
<gene>
    <name evidence="1" type="ORF">LZ536_09335</name>
</gene>
<evidence type="ECO:0000313" key="1">
    <source>
        <dbReference type="EMBL" id="MCL6684099.1"/>
    </source>
</evidence>
<dbReference type="Proteomes" id="UP001165363">
    <property type="component" value="Unassembled WGS sequence"/>
</dbReference>
<comment type="caution">
    <text evidence="1">The sequence shown here is derived from an EMBL/GenBank/DDBJ whole genome shotgun (WGS) entry which is preliminary data.</text>
</comment>
<keyword evidence="2" id="KW-1185">Reference proteome</keyword>
<evidence type="ECO:0000313" key="2">
    <source>
        <dbReference type="Proteomes" id="UP001165363"/>
    </source>
</evidence>
<dbReference type="RefSeq" id="WP_249848393.1">
    <property type="nucleotide sequence ID" value="NZ_JAMGBD010000001.1"/>
</dbReference>
<organism evidence="1 2">
    <name type="scientific">Sphingomonas alba</name>
    <dbReference type="NCBI Taxonomy" id="2908208"/>
    <lineage>
        <taxon>Bacteria</taxon>
        <taxon>Pseudomonadati</taxon>
        <taxon>Pseudomonadota</taxon>
        <taxon>Alphaproteobacteria</taxon>
        <taxon>Sphingomonadales</taxon>
        <taxon>Sphingomonadaceae</taxon>
        <taxon>Sphingomonas</taxon>
    </lineage>
</organism>
<reference evidence="1" key="1">
    <citation type="submission" date="2022-05" db="EMBL/GenBank/DDBJ databases">
        <authorList>
            <person name="Jo J.-H."/>
            <person name="Im W.-T."/>
        </authorList>
    </citation>
    <scope>NUCLEOTIDE SEQUENCE</scope>
    <source>
        <strain evidence="1">SE158</strain>
    </source>
</reference>
<accession>A0ABT0RN72</accession>
<name>A0ABT0RN72_9SPHN</name>
<protein>
    <submittedName>
        <fullName evidence="1">DUF4157 domain-containing protein</fullName>
    </submittedName>
</protein>